<gene>
    <name evidence="3" type="ORF">CGI_10024486</name>
</gene>
<protein>
    <submittedName>
        <fullName evidence="3">Uncharacterized protein</fullName>
    </submittedName>
</protein>
<feature type="domain" description="MACPF" evidence="1">
    <location>
        <begin position="147"/>
        <end position="198"/>
    </location>
</feature>
<evidence type="ECO:0000259" key="1">
    <source>
        <dbReference type="Pfam" id="PF01823"/>
    </source>
</evidence>
<dbReference type="InParanoid" id="K1RWP0"/>
<dbReference type="PANTHER" id="PTHR19324:SF33">
    <property type="entry name" value="MUCIN-5AC"/>
    <property type="match status" value="1"/>
</dbReference>
<organism evidence="3">
    <name type="scientific">Magallana gigas</name>
    <name type="common">Pacific oyster</name>
    <name type="synonym">Crassostrea gigas</name>
    <dbReference type="NCBI Taxonomy" id="29159"/>
    <lineage>
        <taxon>Eukaryota</taxon>
        <taxon>Metazoa</taxon>
        <taxon>Spiralia</taxon>
        <taxon>Lophotrochozoa</taxon>
        <taxon>Mollusca</taxon>
        <taxon>Bivalvia</taxon>
        <taxon>Autobranchia</taxon>
        <taxon>Pteriomorphia</taxon>
        <taxon>Ostreida</taxon>
        <taxon>Ostreoidea</taxon>
        <taxon>Ostreidae</taxon>
        <taxon>Magallana</taxon>
    </lineage>
</organism>
<dbReference type="Pfam" id="PF16977">
    <property type="entry name" value="ApeC"/>
    <property type="match status" value="1"/>
</dbReference>
<reference evidence="3" key="1">
    <citation type="journal article" date="2012" name="Nature">
        <title>The oyster genome reveals stress adaptation and complexity of shell formation.</title>
        <authorList>
            <person name="Zhang G."/>
            <person name="Fang X."/>
            <person name="Guo X."/>
            <person name="Li L."/>
            <person name="Luo R."/>
            <person name="Xu F."/>
            <person name="Yang P."/>
            <person name="Zhang L."/>
            <person name="Wang X."/>
            <person name="Qi H."/>
            <person name="Xiong Z."/>
            <person name="Que H."/>
            <person name="Xie Y."/>
            <person name="Holland P.W."/>
            <person name="Paps J."/>
            <person name="Zhu Y."/>
            <person name="Wu F."/>
            <person name="Chen Y."/>
            <person name="Wang J."/>
            <person name="Peng C."/>
            <person name="Meng J."/>
            <person name="Yang L."/>
            <person name="Liu J."/>
            <person name="Wen B."/>
            <person name="Zhang N."/>
            <person name="Huang Z."/>
            <person name="Zhu Q."/>
            <person name="Feng Y."/>
            <person name="Mount A."/>
            <person name="Hedgecock D."/>
            <person name="Xu Z."/>
            <person name="Liu Y."/>
            <person name="Domazet-Loso T."/>
            <person name="Du Y."/>
            <person name="Sun X."/>
            <person name="Zhang S."/>
            <person name="Liu B."/>
            <person name="Cheng P."/>
            <person name="Jiang X."/>
            <person name="Li J."/>
            <person name="Fan D."/>
            <person name="Wang W."/>
            <person name="Fu W."/>
            <person name="Wang T."/>
            <person name="Wang B."/>
            <person name="Zhang J."/>
            <person name="Peng Z."/>
            <person name="Li Y."/>
            <person name="Li N."/>
            <person name="Wang J."/>
            <person name="Chen M."/>
            <person name="He Y."/>
            <person name="Tan F."/>
            <person name="Song X."/>
            <person name="Zheng Q."/>
            <person name="Huang R."/>
            <person name="Yang H."/>
            <person name="Du X."/>
            <person name="Chen L."/>
            <person name="Yang M."/>
            <person name="Gaffney P.M."/>
            <person name="Wang S."/>
            <person name="Luo L."/>
            <person name="She Z."/>
            <person name="Ming Y."/>
            <person name="Huang W."/>
            <person name="Zhang S."/>
            <person name="Huang B."/>
            <person name="Zhang Y."/>
            <person name="Qu T."/>
            <person name="Ni P."/>
            <person name="Miao G."/>
            <person name="Wang J."/>
            <person name="Wang Q."/>
            <person name="Steinberg C.E."/>
            <person name="Wang H."/>
            <person name="Li N."/>
            <person name="Qian L."/>
            <person name="Zhang G."/>
            <person name="Li Y."/>
            <person name="Yang H."/>
            <person name="Liu X."/>
            <person name="Wang J."/>
            <person name="Yin Y."/>
            <person name="Wang J."/>
        </authorList>
    </citation>
    <scope>NUCLEOTIDE SEQUENCE [LARGE SCALE GENOMIC DNA]</scope>
    <source>
        <strain evidence="3">05x7-T-G4-1.051#20</strain>
    </source>
</reference>
<evidence type="ECO:0000259" key="2">
    <source>
        <dbReference type="Pfam" id="PF16977"/>
    </source>
</evidence>
<dbReference type="EMBL" id="JH816734">
    <property type="protein sequence ID" value="EKC39316.1"/>
    <property type="molecule type" value="Genomic_DNA"/>
</dbReference>
<dbReference type="InterPro" id="IPR020864">
    <property type="entry name" value="MACPF"/>
</dbReference>
<dbReference type="InterPro" id="IPR031569">
    <property type="entry name" value="ApeC"/>
</dbReference>
<dbReference type="HOGENOM" id="CLU_328795_0_0_1"/>
<accession>K1RWP0</accession>
<dbReference type="AlphaFoldDB" id="K1RWP0"/>
<dbReference type="Pfam" id="PF01823">
    <property type="entry name" value="MACPF"/>
    <property type="match status" value="1"/>
</dbReference>
<sequence>MGTAECNQRRPVKMLCALVICLSLSVLHFSQATLPPAALFVGMGYNLLKGNPDGDSHINTGKDPGLLMTRQILKLDPPDSPRELSYHEYPLCFPTHYKEVFYGTKSYQTRLLHDLIDIGYQSVSHETYMGDFVYIDEISLCNKGRSRYMTNLASSHKFNVGDEFAATVCSLSGIYDNQSYMDFLQDWGTHVVMGTEIGWEKKIRKRVAVEDIVSSLIGTHPELLVPTGAARGQTSSVSLSKTFTDNPTYLDTLNLNSKMTSVSSTSKGSEQVSEPIKYKVVSIDEMLDAKFWQTPQKFEDERLCKRNFVYALPVWRKNIQQALKAYSAYLRAPDAKDSAPNYPVSWPSSPFALLEPNSGCPTDDGPWETGSTTHTVNSTIASDPNNTFQYQELHIKGLHGPTTLEMSYCGRVEDSVHRSHDWPAGSYCLDRASDSCPSGFRRGSITHGLQSIPHINYYESPEQTFNSSGSVPSLQISDQYYVENFCCRNDGSESAPIILPHQEPFYLYPEMRTKKCQKVLGMRSTDGWIRYPYTYTGTLVKTDCTLTNKSGNCTTEAKKVSSPFFDVEAQSNVSARVGLTSEMEEGCNELPLKVEVQIKASSQGNFIFPGGGITQRPDKTGSPYGGVVYKYKEDGSIRIMAPKHSMASGVALFTGGSAWEGVNRVTENLVGVRYRAWCRCNLPPPGFESPWTDINVFSKSFLEISHGLGVTPDMVIVQLRHGSSTSDWVSDVTGSMSSTEKGSRRSGLIYGYDSSKIRIWAPDNGSLFNTTDGWGSPKDHGAVLSGQVSPTDGDNRGFLFPGISSVQNTDPTIQYGGVMYAYSTDKIRLWHPKLDSQHFLVYINNEWGRGNHEQSSESVVAKVSVWKAGVPARN</sequence>
<proteinExistence type="predicted"/>
<name>K1RWP0_MAGGI</name>
<evidence type="ECO:0000313" key="3">
    <source>
        <dbReference type="EMBL" id="EKC39316.1"/>
    </source>
</evidence>
<dbReference type="PANTHER" id="PTHR19324">
    <property type="entry name" value="PERFORIN-LIKE PROTEIN 1"/>
    <property type="match status" value="1"/>
</dbReference>
<feature type="domain" description="Apextrin C-terminal" evidence="2">
    <location>
        <begin position="346"/>
        <end position="532"/>
    </location>
</feature>